<reference evidence="2 3" key="1">
    <citation type="submission" date="2020-03" db="EMBL/GenBank/DDBJ databases">
        <title>Sequencing the genomes of 1000 actinobacteria strains.</title>
        <authorList>
            <person name="Klenk H.-P."/>
        </authorList>
    </citation>
    <scope>NUCLEOTIDE SEQUENCE [LARGE SCALE GENOMIC DNA]</scope>
    <source>
        <strain evidence="2 3">DSM 18964</strain>
    </source>
</reference>
<dbReference type="Proteomes" id="UP000576792">
    <property type="component" value="Unassembled WGS sequence"/>
</dbReference>
<keyword evidence="1" id="KW-0812">Transmembrane</keyword>
<dbReference type="EMBL" id="JAATJN010000001">
    <property type="protein sequence ID" value="NJC57000.1"/>
    <property type="molecule type" value="Genomic_DNA"/>
</dbReference>
<feature type="transmembrane region" description="Helical" evidence="1">
    <location>
        <begin position="7"/>
        <end position="26"/>
    </location>
</feature>
<keyword evidence="1" id="KW-0472">Membrane</keyword>
<keyword evidence="3" id="KW-1185">Reference proteome</keyword>
<evidence type="ECO:0000313" key="3">
    <source>
        <dbReference type="Proteomes" id="UP000576792"/>
    </source>
</evidence>
<feature type="transmembrane region" description="Helical" evidence="1">
    <location>
        <begin position="38"/>
        <end position="57"/>
    </location>
</feature>
<dbReference type="AlphaFoldDB" id="A0A846S0K4"/>
<organism evidence="2 3">
    <name type="scientific">Brevibacterium marinum</name>
    <dbReference type="NCBI Taxonomy" id="418643"/>
    <lineage>
        <taxon>Bacteria</taxon>
        <taxon>Bacillati</taxon>
        <taxon>Actinomycetota</taxon>
        <taxon>Actinomycetes</taxon>
        <taxon>Micrococcales</taxon>
        <taxon>Brevibacteriaceae</taxon>
        <taxon>Brevibacterium</taxon>
    </lineage>
</organism>
<keyword evidence="1" id="KW-1133">Transmembrane helix</keyword>
<accession>A0A846S0K4</accession>
<proteinExistence type="predicted"/>
<gene>
    <name evidence="2" type="ORF">BKA07_002035</name>
</gene>
<sequence>MSKPYALAGLIAGLAVFSGIFILLLPGLFDNVSSGRAWATWVIFGIAVMFGSGLILARRQSK</sequence>
<evidence type="ECO:0000313" key="2">
    <source>
        <dbReference type="EMBL" id="NJC57000.1"/>
    </source>
</evidence>
<comment type="caution">
    <text evidence="2">The sequence shown here is derived from an EMBL/GenBank/DDBJ whole genome shotgun (WGS) entry which is preliminary data.</text>
</comment>
<protein>
    <submittedName>
        <fullName evidence="2">Drug/metabolite transporter (DMT)-like permease</fullName>
    </submittedName>
</protein>
<evidence type="ECO:0000256" key="1">
    <source>
        <dbReference type="SAM" id="Phobius"/>
    </source>
</evidence>
<name>A0A846S0K4_9MICO</name>